<evidence type="ECO:0000256" key="5">
    <source>
        <dbReference type="ARBA" id="ARBA00022519"/>
    </source>
</evidence>
<keyword evidence="4" id="KW-1003">Cell membrane</keyword>
<accession>A0A857JP91</accession>
<dbReference type="PANTHER" id="PTHR32063:SF32">
    <property type="entry name" value="AMINOGLYCOSIDE EFFLUX PUMP-RELATED"/>
    <property type="match status" value="1"/>
</dbReference>
<dbReference type="NCBIfam" id="NF000282">
    <property type="entry name" value="RND_permease_1"/>
    <property type="match status" value="1"/>
</dbReference>
<keyword evidence="8 9" id="KW-0472">Membrane</keyword>
<dbReference type="Gene3D" id="1.20.1640.10">
    <property type="entry name" value="Multidrug efflux transporter AcrB transmembrane domain"/>
    <property type="match status" value="2"/>
</dbReference>
<comment type="similarity">
    <text evidence="2 9">Belongs to the resistance-nodulation-cell division (RND) (TC 2.A.6) family.</text>
</comment>
<dbReference type="SUPFAM" id="SSF82866">
    <property type="entry name" value="Multidrug efflux transporter AcrB transmembrane domain"/>
    <property type="match status" value="2"/>
</dbReference>
<dbReference type="AlphaFoldDB" id="A0A857JP91"/>
<keyword evidence="6 9" id="KW-0812">Transmembrane</keyword>
<organism evidence="10 11">
    <name type="scientific">Paraglaciecola mesophila</name>
    <dbReference type="NCBI Taxonomy" id="197222"/>
    <lineage>
        <taxon>Bacteria</taxon>
        <taxon>Pseudomonadati</taxon>
        <taxon>Pseudomonadota</taxon>
        <taxon>Gammaproteobacteria</taxon>
        <taxon>Alteromonadales</taxon>
        <taxon>Alteromonadaceae</taxon>
        <taxon>Paraglaciecola</taxon>
    </lineage>
</organism>
<dbReference type="OrthoDB" id="9757904at2"/>
<evidence type="ECO:0000256" key="8">
    <source>
        <dbReference type="ARBA" id="ARBA00023136"/>
    </source>
</evidence>
<keyword evidence="3 9" id="KW-0813">Transport</keyword>
<feature type="transmembrane region" description="Helical" evidence="9">
    <location>
        <begin position="877"/>
        <end position="894"/>
    </location>
</feature>
<feature type="transmembrane region" description="Helical" evidence="9">
    <location>
        <begin position="537"/>
        <end position="555"/>
    </location>
</feature>
<keyword evidence="7 9" id="KW-1133">Transmembrane helix</keyword>
<dbReference type="SUPFAM" id="SSF82714">
    <property type="entry name" value="Multidrug efflux transporter AcrB TolC docking domain, DN and DC subdomains"/>
    <property type="match status" value="2"/>
</dbReference>
<feature type="transmembrane region" description="Helical" evidence="9">
    <location>
        <begin position="471"/>
        <end position="498"/>
    </location>
</feature>
<dbReference type="Gene3D" id="3.30.70.1430">
    <property type="entry name" value="Multidrug efflux transporter AcrB pore domain"/>
    <property type="match status" value="2"/>
</dbReference>
<evidence type="ECO:0000256" key="6">
    <source>
        <dbReference type="ARBA" id="ARBA00022692"/>
    </source>
</evidence>
<dbReference type="InterPro" id="IPR001036">
    <property type="entry name" value="Acrflvin-R"/>
</dbReference>
<protein>
    <recommendedName>
        <fullName evidence="9">Efflux pump membrane transporter</fullName>
    </recommendedName>
</protein>
<evidence type="ECO:0000256" key="7">
    <source>
        <dbReference type="ARBA" id="ARBA00022989"/>
    </source>
</evidence>
<comment type="subcellular location">
    <subcellularLocation>
        <location evidence="1 9">Cell inner membrane</location>
        <topology evidence="1 9">Multi-pass membrane protein</topology>
    </subcellularLocation>
</comment>
<name>A0A857JP91_9ALTE</name>
<dbReference type="GO" id="GO:0042910">
    <property type="term" value="F:xenobiotic transmembrane transporter activity"/>
    <property type="evidence" value="ECO:0007669"/>
    <property type="project" value="TreeGrafter"/>
</dbReference>
<gene>
    <name evidence="10" type="ORF">FX988_03109</name>
</gene>
<dbReference type="RefSeq" id="WP_160181017.1">
    <property type="nucleotide sequence ID" value="NZ_CP047656.1"/>
</dbReference>
<feature type="transmembrane region" description="Helical" evidence="9">
    <location>
        <begin position="341"/>
        <end position="360"/>
    </location>
</feature>
<reference evidence="10 11" key="1">
    <citation type="submission" date="2019-12" db="EMBL/GenBank/DDBJ databases">
        <title>Genome sequencing and assembly of endphytes of Porphyra tenera.</title>
        <authorList>
            <person name="Park J.M."/>
            <person name="Shin R."/>
            <person name="Jo S.H."/>
        </authorList>
    </citation>
    <scope>NUCLEOTIDE SEQUENCE [LARGE SCALE GENOMIC DNA]</scope>
    <source>
        <strain evidence="10 11">GPM4</strain>
    </source>
</reference>
<dbReference type="EMBL" id="CP047656">
    <property type="protein sequence ID" value="QHJ12851.1"/>
    <property type="molecule type" value="Genomic_DNA"/>
</dbReference>
<dbReference type="GO" id="GO:0015562">
    <property type="term" value="F:efflux transmembrane transporter activity"/>
    <property type="evidence" value="ECO:0007669"/>
    <property type="project" value="InterPro"/>
</dbReference>
<evidence type="ECO:0000256" key="4">
    <source>
        <dbReference type="ARBA" id="ARBA00022475"/>
    </source>
</evidence>
<dbReference type="KEGG" id="pmes:FX988_03109"/>
<keyword evidence="11" id="KW-1185">Reference proteome</keyword>
<feature type="transmembrane region" description="Helical" evidence="9">
    <location>
        <begin position="367"/>
        <end position="391"/>
    </location>
</feature>
<dbReference type="Proteomes" id="UP000464524">
    <property type="component" value="Chromosome"/>
</dbReference>
<evidence type="ECO:0000256" key="2">
    <source>
        <dbReference type="ARBA" id="ARBA00010942"/>
    </source>
</evidence>
<keyword evidence="5 9" id="KW-0997">Cell inner membrane</keyword>
<evidence type="ECO:0000256" key="1">
    <source>
        <dbReference type="ARBA" id="ARBA00004429"/>
    </source>
</evidence>
<evidence type="ECO:0000313" key="11">
    <source>
        <dbReference type="Proteomes" id="UP000464524"/>
    </source>
</evidence>
<dbReference type="Pfam" id="PF00873">
    <property type="entry name" value="ACR_tran"/>
    <property type="match status" value="1"/>
</dbReference>
<feature type="transmembrane region" description="Helical" evidence="9">
    <location>
        <begin position="971"/>
        <end position="992"/>
    </location>
</feature>
<dbReference type="InterPro" id="IPR027463">
    <property type="entry name" value="AcrB_DN_DC_subdom"/>
</dbReference>
<proteinExistence type="inferred from homology"/>
<dbReference type="FunFam" id="1.20.1640.10:FF:000001">
    <property type="entry name" value="Efflux pump membrane transporter"/>
    <property type="match status" value="1"/>
</dbReference>
<evidence type="ECO:0000256" key="3">
    <source>
        <dbReference type="ARBA" id="ARBA00022448"/>
    </source>
</evidence>
<dbReference type="GO" id="GO:0009636">
    <property type="term" value="P:response to toxic substance"/>
    <property type="evidence" value="ECO:0007669"/>
    <property type="project" value="UniProtKB-ARBA"/>
</dbReference>
<dbReference type="NCBIfam" id="TIGR00915">
    <property type="entry name" value="2A0602"/>
    <property type="match status" value="1"/>
</dbReference>
<dbReference type="Gene3D" id="3.30.2090.10">
    <property type="entry name" value="Multidrug efflux transporter AcrB TolC docking domain, DN and DC subdomains"/>
    <property type="match status" value="2"/>
</dbReference>
<sequence length="1053" mass="112769">MFARFFIDRPVFAWVISIIIMLTGIASIMSLPVAQYPTVAPPVISVSTTYTGADAETVENSVTQILEQQLTGLDGLLYFSSSSTSDGSASVNVTFEEGTDADFAQVQVQNKVSQVESRLPEAVQTQGVTVTKSNTDFLLVTAVYDTNDQATAFDISDYISSNMQDSLARIEGVGDTRVFGSQYAMRIWLDPTKLAAYELMPSDITSALAAQNIQVPAGKIGAIPALDNQELNATVTAQSMLETPDQFRAIILKSDASGASVRLGDVARVEIGSESYSAIPRLNGHPASGIAVMLSPGANALDTATRVKDKVAELASNLPEGYEVTFPRDSTDFIKISISEVVQTLAEAVVLVVLVMWLFLQNWRATIIPAIAVPVVLLGTFGVLSAFGFSINTLTMFGIVLSIGLLVDDAIVVVENVERLMREKNLSPRDATIESMSEISGALIGIAVVLSAVFLPMAFFGGSTGVIYKQFSIAIVSSMTLSVIVALTLSPTLCASFLTNKKHSTEGKGFFARFNRMFDRVTASYTGRVGKVITRKVRWALGYGVIIVVLGLLVVRMPTGFLPQEDQGSVMFQINLPVGASISRTRAVSEQVEAYLLEQESDIIQRVFSISGFNFSGSGQNAGLGFVSLTPWDDRAEAEQSADALIGRMNKNLSTVRDASIFALSQPVIQGLGQSNGFTFELQAAPGTSRDELTALKDEFMAKAGQSELLMGVREGALSSTPQLKIDIDYDKATSLGLSLADVSNTLTAAWAGSYVNDFIDDGRVKKVYIESEAQYRSKPEDLNDWFVRGQNADGETTMTPFSAFSTSSWSSAPQSLSRFNGIASYEIQGSAASGVSSGQAMAELERLVQEVGQGKLSYAWSGLSYQEKLSSGQSTMLYGISILVVFLALAALYESWSVPLSVILVIPLGVVGAALATTLRGLENDIYFQVALLTTIGLASKNAILIVEFAEASYQKGMSLVGSAVEAAKLRLRPIIMTSLAFMFGILPLAISSGAGANSRISIGTGILGGTITATILGIFFVPLFFVIIRGIFPKRRPVYDDAPKKLENARD</sequence>
<dbReference type="SUPFAM" id="SSF82693">
    <property type="entry name" value="Multidrug efflux transporter AcrB pore domain, PN1, PN2, PC1 and PC2 subdomains"/>
    <property type="match status" value="4"/>
</dbReference>
<feature type="transmembrane region" description="Helical" evidence="9">
    <location>
        <begin position="439"/>
        <end position="459"/>
    </location>
</feature>
<dbReference type="FunFam" id="3.30.70.1430:FF:000001">
    <property type="entry name" value="Efflux pump membrane transporter"/>
    <property type="match status" value="1"/>
</dbReference>
<feature type="transmembrane region" description="Helical" evidence="9">
    <location>
        <begin position="1004"/>
        <end position="1030"/>
    </location>
</feature>
<feature type="transmembrane region" description="Helical" evidence="9">
    <location>
        <begin position="901"/>
        <end position="921"/>
    </location>
</feature>
<dbReference type="Gene3D" id="3.30.70.1320">
    <property type="entry name" value="Multidrug efflux transporter AcrB pore domain like"/>
    <property type="match status" value="1"/>
</dbReference>
<feature type="transmembrane region" description="Helical" evidence="9">
    <location>
        <begin position="927"/>
        <end position="950"/>
    </location>
</feature>
<evidence type="ECO:0000313" key="10">
    <source>
        <dbReference type="EMBL" id="QHJ12851.1"/>
    </source>
</evidence>
<dbReference type="PRINTS" id="PR00702">
    <property type="entry name" value="ACRIFLAVINRP"/>
</dbReference>
<dbReference type="PANTHER" id="PTHR32063">
    <property type="match status" value="1"/>
</dbReference>
<dbReference type="Gene3D" id="3.30.70.1440">
    <property type="entry name" value="Multidrug efflux transporter AcrB pore domain"/>
    <property type="match status" value="1"/>
</dbReference>
<dbReference type="GO" id="GO:0005886">
    <property type="term" value="C:plasma membrane"/>
    <property type="evidence" value="ECO:0007669"/>
    <property type="project" value="UniProtKB-SubCell"/>
</dbReference>
<feature type="transmembrane region" description="Helical" evidence="9">
    <location>
        <begin position="12"/>
        <end position="34"/>
    </location>
</feature>
<dbReference type="InterPro" id="IPR004764">
    <property type="entry name" value="MdtF-like"/>
</dbReference>
<feature type="transmembrane region" description="Helical" evidence="9">
    <location>
        <begin position="397"/>
        <end position="418"/>
    </location>
</feature>
<evidence type="ECO:0000256" key="9">
    <source>
        <dbReference type="RuleBase" id="RU364070"/>
    </source>
</evidence>